<keyword evidence="2" id="KW-1185">Reference proteome</keyword>
<evidence type="ECO:0000313" key="2">
    <source>
        <dbReference type="Proteomes" id="UP001446205"/>
    </source>
</evidence>
<accession>A0ABU9D754</accession>
<gene>
    <name evidence="1" type="ORF">WOB96_02755</name>
</gene>
<name>A0ABU9D754_9PROT</name>
<protein>
    <submittedName>
        <fullName evidence="1">Uncharacterized protein</fullName>
    </submittedName>
</protein>
<dbReference type="RefSeq" id="WP_341369743.1">
    <property type="nucleotide sequence ID" value="NZ_JBBPCO010000002.1"/>
</dbReference>
<evidence type="ECO:0000313" key="1">
    <source>
        <dbReference type="EMBL" id="MEK8088677.1"/>
    </source>
</evidence>
<dbReference type="Proteomes" id="UP001446205">
    <property type="component" value="Unassembled WGS sequence"/>
</dbReference>
<proteinExistence type="predicted"/>
<dbReference type="EMBL" id="JBBPCO010000002">
    <property type="protein sequence ID" value="MEK8088677.1"/>
    <property type="molecule type" value="Genomic_DNA"/>
</dbReference>
<reference evidence="1 2" key="1">
    <citation type="submission" date="2024-04" db="EMBL/GenBank/DDBJ databases">
        <authorList>
            <person name="Abashina T."/>
            <person name="Shaikin A."/>
        </authorList>
    </citation>
    <scope>NUCLEOTIDE SEQUENCE [LARGE SCALE GENOMIC DNA]</scope>
    <source>
        <strain evidence="1 2">AAFK</strain>
    </source>
</reference>
<sequence length="62" mass="6707">MTKLRADTLIRLLRDNPRARTAMLCERLGGLDKSTVTRGLKALGGQVVSRGCSHQSRISAGL</sequence>
<organism evidence="1 2">
    <name type="scientific">Thermithiobacillus plumbiphilus</name>
    <dbReference type="NCBI Taxonomy" id="1729899"/>
    <lineage>
        <taxon>Bacteria</taxon>
        <taxon>Pseudomonadati</taxon>
        <taxon>Pseudomonadota</taxon>
        <taxon>Acidithiobacillia</taxon>
        <taxon>Acidithiobacillales</taxon>
        <taxon>Thermithiobacillaceae</taxon>
        <taxon>Thermithiobacillus</taxon>
    </lineage>
</organism>
<comment type="caution">
    <text evidence="1">The sequence shown here is derived from an EMBL/GenBank/DDBJ whole genome shotgun (WGS) entry which is preliminary data.</text>
</comment>